<evidence type="ECO:0000313" key="2">
    <source>
        <dbReference type="EMBL" id="BDH79251.1"/>
    </source>
</evidence>
<evidence type="ECO:0008006" key="4">
    <source>
        <dbReference type="Google" id="ProtNLM"/>
    </source>
</evidence>
<name>A0ABM7YD43_9EURY</name>
<keyword evidence="1" id="KW-1133">Transmembrane helix</keyword>
<feature type="transmembrane region" description="Helical" evidence="1">
    <location>
        <begin position="38"/>
        <end position="54"/>
    </location>
</feature>
<proteinExistence type="predicted"/>
<sequence length="93" mass="10625">MNIMVVWVQFNALPSLDLLVLFSVPGSVAGSIAMDRLISLWFVTVLGTVFSSYYEGTSLKRSNQVSLMLNRESLLFHDLLRQMPEMKPLFSYY</sequence>
<organism evidence="2 3">
    <name type="scientific">Methanothermobacter tenebrarum</name>
    <dbReference type="NCBI Taxonomy" id="680118"/>
    <lineage>
        <taxon>Archaea</taxon>
        <taxon>Methanobacteriati</taxon>
        <taxon>Methanobacteriota</taxon>
        <taxon>Methanomada group</taxon>
        <taxon>Methanobacteria</taxon>
        <taxon>Methanobacteriales</taxon>
        <taxon>Methanobacteriaceae</taxon>
        <taxon>Methanothermobacter</taxon>
    </lineage>
</organism>
<dbReference type="EMBL" id="AP025698">
    <property type="protein sequence ID" value="BDH79251.1"/>
    <property type="molecule type" value="Genomic_DNA"/>
</dbReference>
<reference evidence="2 3" key="1">
    <citation type="submission" date="2022-04" db="EMBL/GenBank/DDBJ databases">
        <title>Complete genome of Methanothermobacter tenebrarum strain RMAS.</title>
        <authorList>
            <person name="Nakamura K."/>
            <person name="Oshima K."/>
            <person name="Hattori M."/>
            <person name="Kamagata Y."/>
            <person name="Takamizawa K."/>
        </authorList>
    </citation>
    <scope>NUCLEOTIDE SEQUENCE [LARGE SCALE GENOMIC DNA]</scope>
    <source>
        <strain evidence="2 3">RMAS</strain>
    </source>
</reference>
<evidence type="ECO:0000256" key="1">
    <source>
        <dbReference type="SAM" id="Phobius"/>
    </source>
</evidence>
<keyword evidence="3" id="KW-1185">Reference proteome</keyword>
<dbReference type="GeneID" id="71965148"/>
<protein>
    <recommendedName>
        <fullName evidence="4">ABC transmembrane type-1 domain-containing protein</fullName>
    </recommendedName>
</protein>
<dbReference type="Proteomes" id="UP000831817">
    <property type="component" value="Chromosome"/>
</dbReference>
<feature type="transmembrane region" description="Helical" evidence="1">
    <location>
        <begin position="12"/>
        <end position="32"/>
    </location>
</feature>
<dbReference type="RefSeq" id="WP_248565082.1">
    <property type="nucleotide sequence ID" value="NZ_AP025698.1"/>
</dbReference>
<evidence type="ECO:0000313" key="3">
    <source>
        <dbReference type="Proteomes" id="UP000831817"/>
    </source>
</evidence>
<keyword evidence="1" id="KW-0812">Transmembrane</keyword>
<gene>
    <name evidence="2" type="ORF">MTTB_06300</name>
</gene>
<accession>A0ABM7YD43</accession>
<keyword evidence="1" id="KW-0472">Membrane</keyword>